<proteinExistence type="predicted"/>
<evidence type="ECO:0000313" key="3">
    <source>
        <dbReference type="Proteomes" id="UP000813444"/>
    </source>
</evidence>
<dbReference type="EMBL" id="JAGPNK010000002">
    <property type="protein sequence ID" value="KAH7326328.1"/>
    <property type="molecule type" value="Genomic_DNA"/>
</dbReference>
<accession>A0A8K0WVL8</accession>
<keyword evidence="1" id="KW-0812">Transmembrane</keyword>
<comment type="caution">
    <text evidence="2">The sequence shown here is derived from an EMBL/GenBank/DDBJ whole genome shotgun (WGS) entry which is preliminary data.</text>
</comment>
<sequence length="178" mass="19244">MLLNQDDIPQMHTILAAFFVWLLLAGFLVFPGTFTNIEESIENGNQDAFATQAASAILSTSRNIPLLVIASTACGIAVLGMLYLAIEHRNNYIWLLNKLLLPGATNGLAGLISTLIGVYSQQDGEWNITALVTAIVEASCVVICGMLFIIFKAILLRSVQRKHGEKMKKKALAPGSVV</sequence>
<feature type="transmembrane region" description="Helical" evidence="1">
    <location>
        <begin position="98"/>
        <end position="120"/>
    </location>
</feature>
<keyword evidence="3" id="KW-1185">Reference proteome</keyword>
<feature type="transmembrane region" description="Helical" evidence="1">
    <location>
        <begin position="126"/>
        <end position="151"/>
    </location>
</feature>
<reference evidence="2" key="1">
    <citation type="journal article" date="2021" name="Nat. Commun.">
        <title>Genetic determinants of endophytism in the Arabidopsis root mycobiome.</title>
        <authorList>
            <person name="Mesny F."/>
            <person name="Miyauchi S."/>
            <person name="Thiergart T."/>
            <person name="Pickel B."/>
            <person name="Atanasova L."/>
            <person name="Karlsson M."/>
            <person name="Huettel B."/>
            <person name="Barry K.W."/>
            <person name="Haridas S."/>
            <person name="Chen C."/>
            <person name="Bauer D."/>
            <person name="Andreopoulos W."/>
            <person name="Pangilinan J."/>
            <person name="LaButti K."/>
            <person name="Riley R."/>
            <person name="Lipzen A."/>
            <person name="Clum A."/>
            <person name="Drula E."/>
            <person name="Henrissat B."/>
            <person name="Kohler A."/>
            <person name="Grigoriev I.V."/>
            <person name="Martin F.M."/>
            <person name="Hacquard S."/>
        </authorList>
    </citation>
    <scope>NUCLEOTIDE SEQUENCE</scope>
    <source>
        <strain evidence="2">MPI-CAGE-CH-0235</strain>
    </source>
</reference>
<dbReference type="AlphaFoldDB" id="A0A8K0WVL8"/>
<feature type="transmembrane region" description="Helical" evidence="1">
    <location>
        <begin position="12"/>
        <end position="30"/>
    </location>
</feature>
<organism evidence="2 3">
    <name type="scientific">Stachybotrys elegans</name>
    <dbReference type="NCBI Taxonomy" id="80388"/>
    <lineage>
        <taxon>Eukaryota</taxon>
        <taxon>Fungi</taxon>
        <taxon>Dikarya</taxon>
        <taxon>Ascomycota</taxon>
        <taxon>Pezizomycotina</taxon>
        <taxon>Sordariomycetes</taxon>
        <taxon>Hypocreomycetidae</taxon>
        <taxon>Hypocreales</taxon>
        <taxon>Stachybotryaceae</taxon>
        <taxon>Stachybotrys</taxon>
    </lineage>
</organism>
<keyword evidence="1" id="KW-0472">Membrane</keyword>
<name>A0A8K0WVL8_9HYPO</name>
<dbReference type="OrthoDB" id="3254104at2759"/>
<evidence type="ECO:0000256" key="1">
    <source>
        <dbReference type="SAM" id="Phobius"/>
    </source>
</evidence>
<gene>
    <name evidence="2" type="ORF">B0I35DRAFT_449038</name>
</gene>
<dbReference type="Proteomes" id="UP000813444">
    <property type="component" value="Unassembled WGS sequence"/>
</dbReference>
<keyword evidence="1" id="KW-1133">Transmembrane helix</keyword>
<evidence type="ECO:0000313" key="2">
    <source>
        <dbReference type="EMBL" id="KAH7326328.1"/>
    </source>
</evidence>
<feature type="transmembrane region" description="Helical" evidence="1">
    <location>
        <begin position="64"/>
        <end position="86"/>
    </location>
</feature>
<protein>
    <submittedName>
        <fullName evidence="2">Uncharacterized protein</fullName>
    </submittedName>
</protein>